<feature type="transmembrane region" description="Helical" evidence="1">
    <location>
        <begin position="30"/>
        <end position="48"/>
    </location>
</feature>
<evidence type="ECO:0008006" key="4">
    <source>
        <dbReference type="Google" id="ProtNLM"/>
    </source>
</evidence>
<feature type="transmembrane region" description="Helical" evidence="1">
    <location>
        <begin position="94"/>
        <end position="111"/>
    </location>
</feature>
<feature type="transmembrane region" description="Helical" evidence="1">
    <location>
        <begin position="142"/>
        <end position="159"/>
    </location>
</feature>
<reference evidence="2 3" key="1">
    <citation type="submission" date="2012-02" db="EMBL/GenBank/DDBJ databases">
        <title>The Genome Sequence of Bacteroides xylanisolvens CL03T12C04.</title>
        <authorList>
            <consortium name="The Broad Institute Genome Sequencing Platform"/>
            <person name="Earl A."/>
            <person name="Ward D."/>
            <person name="Feldgarden M."/>
            <person name="Gevers D."/>
            <person name="Zitomersky N.L."/>
            <person name="Coyne M.J."/>
            <person name="Comstock L.E."/>
            <person name="Young S.K."/>
            <person name="Zeng Q."/>
            <person name="Gargeya S."/>
            <person name="Fitzgerald M."/>
            <person name="Haas B."/>
            <person name="Abouelleil A."/>
            <person name="Alvarado L."/>
            <person name="Arachchi H.M."/>
            <person name="Berlin A."/>
            <person name="Chapman S.B."/>
            <person name="Gearin G."/>
            <person name="Goldberg J."/>
            <person name="Griggs A."/>
            <person name="Gujja S."/>
            <person name="Hansen M."/>
            <person name="Heiman D."/>
            <person name="Howarth C."/>
            <person name="Larimer J."/>
            <person name="Lui A."/>
            <person name="MacDonald P.J.P."/>
            <person name="McCowen C."/>
            <person name="Montmayeur A."/>
            <person name="Murphy C."/>
            <person name="Neiman D."/>
            <person name="Pearson M."/>
            <person name="Priest M."/>
            <person name="Roberts A."/>
            <person name="Saif S."/>
            <person name="Shea T."/>
            <person name="Sisk P."/>
            <person name="Stolte C."/>
            <person name="Sykes S."/>
            <person name="Wortman J."/>
            <person name="Nusbaum C."/>
            <person name="Birren B."/>
        </authorList>
    </citation>
    <scope>NUCLEOTIDE SEQUENCE [LARGE SCALE GENOMIC DNA]</scope>
    <source>
        <strain evidence="2 3">CL03T12C04</strain>
    </source>
</reference>
<feature type="transmembrane region" description="Helical" evidence="1">
    <location>
        <begin position="217"/>
        <end position="236"/>
    </location>
</feature>
<sequence length="412" mass="48973">MKRNFILSAIIGLLTIEAFPVDDVNTLSSVPLYMFLSFITLVTLFYYYKCKYRKNVKHIFGNDYILKLYFFWVAICCIRGLCIADNYWEYKALFMYSMSLLIPTFMLVFYNPQINRDILNFWFKVIFICFIVYTLFIYNNNVYSFILGPVFFIGCFLPLIPTKWRLIILVLLVLMVFIDFTARSQTIKAVVTLLFCIGCFFKKILSNRVLLLLHHMMYIIPFILLLLGMSGVFNVFRVDEYLNDKGTVDGEYIKDTRTFLYIEIIDSALKNDYVLWGRTPARGNDSNFFDFEMASKQKRERFQNEFVHPNIFTWTGLIGVFLYSLLYFRASYRGVTNSNNWYVRLLALYVSFRWMFGWIEDINNVDINNASLWMTIAICYSPFFRSMTDNEFEIWIRSIFVKEKKLKTMNSI</sequence>
<name>I9AAB3_9BACE</name>
<proteinExistence type="predicted"/>
<dbReference type="PATRIC" id="fig|997892.3.peg.3982"/>
<feature type="transmembrane region" description="Helical" evidence="1">
    <location>
        <begin position="166"/>
        <end position="183"/>
    </location>
</feature>
<evidence type="ECO:0000313" key="3">
    <source>
        <dbReference type="Proteomes" id="UP000003566"/>
    </source>
</evidence>
<protein>
    <recommendedName>
        <fullName evidence="4">O-antigen polymerase</fullName>
    </recommendedName>
</protein>
<gene>
    <name evidence="2" type="ORF">HMPREF1074_03885</name>
</gene>
<organism evidence="2 3">
    <name type="scientific">Bacteroides xylanisolvens CL03T12C04</name>
    <dbReference type="NCBI Taxonomy" id="997892"/>
    <lineage>
        <taxon>Bacteria</taxon>
        <taxon>Pseudomonadati</taxon>
        <taxon>Bacteroidota</taxon>
        <taxon>Bacteroidia</taxon>
        <taxon>Bacteroidales</taxon>
        <taxon>Bacteroidaceae</taxon>
        <taxon>Bacteroides</taxon>
    </lineage>
</organism>
<evidence type="ECO:0000256" key="1">
    <source>
        <dbReference type="SAM" id="Phobius"/>
    </source>
</evidence>
<dbReference type="EMBL" id="AGXE01000023">
    <property type="protein sequence ID" value="EIY84715.1"/>
    <property type="molecule type" value="Genomic_DNA"/>
</dbReference>
<dbReference type="Proteomes" id="UP000003566">
    <property type="component" value="Unassembled WGS sequence"/>
</dbReference>
<dbReference type="HOGENOM" id="CLU_668431_0_0_10"/>
<dbReference type="RefSeq" id="WP_008025419.1">
    <property type="nucleotide sequence ID" value="NZ_JAGHEF010000002.1"/>
</dbReference>
<keyword evidence="1" id="KW-1133">Transmembrane helix</keyword>
<feature type="transmembrane region" description="Helical" evidence="1">
    <location>
        <begin position="69"/>
        <end position="88"/>
    </location>
</feature>
<comment type="caution">
    <text evidence="2">The sequence shown here is derived from an EMBL/GenBank/DDBJ whole genome shotgun (WGS) entry which is preliminary data.</text>
</comment>
<keyword evidence="1" id="KW-0472">Membrane</keyword>
<dbReference type="AlphaFoldDB" id="I9AAB3"/>
<feature type="transmembrane region" description="Helical" evidence="1">
    <location>
        <begin position="118"/>
        <end position="136"/>
    </location>
</feature>
<evidence type="ECO:0000313" key="2">
    <source>
        <dbReference type="EMBL" id="EIY84715.1"/>
    </source>
</evidence>
<feature type="transmembrane region" description="Helical" evidence="1">
    <location>
        <begin position="311"/>
        <end position="329"/>
    </location>
</feature>
<accession>I9AAB3</accession>
<keyword evidence="1" id="KW-0812">Transmembrane</keyword>